<feature type="domain" description="PAC" evidence="1">
    <location>
        <begin position="13"/>
        <end position="64"/>
    </location>
</feature>
<evidence type="ECO:0000313" key="3">
    <source>
        <dbReference type="Proteomes" id="UP000580891"/>
    </source>
</evidence>
<protein>
    <submittedName>
        <fullName evidence="2">PAS domain-containing protein</fullName>
    </submittedName>
</protein>
<sequence length="64" mass="7719">MKKCRKKLKNSFWKGEIWNKRKDGELFVQWLTIHSVTDKEGDIMNDVAIFSDMTEHKRHVEQLN</sequence>
<evidence type="ECO:0000259" key="1">
    <source>
        <dbReference type="PROSITE" id="PS50113"/>
    </source>
</evidence>
<dbReference type="Gene3D" id="3.30.450.20">
    <property type="entry name" value="PAS domain"/>
    <property type="match status" value="1"/>
</dbReference>
<accession>A0A7W0BXK4</accession>
<gene>
    <name evidence="2" type="ORF">HNQ85_002750</name>
</gene>
<dbReference type="AlphaFoldDB" id="A0A7W0BXK4"/>
<dbReference type="EMBL" id="JACDUU010000006">
    <property type="protein sequence ID" value="MBA2872441.1"/>
    <property type="molecule type" value="Genomic_DNA"/>
</dbReference>
<dbReference type="InterPro" id="IPR035965">
    <property type="entry name" value="PAS-like_dom_sf"/>
</dbReference>
<proteinExistence type="predicted"/>
<name>A0A7W0BXK4_9BACL</name>
<reference evidence="2 3" key="1">
    <citation type="submission" date="2020-07" db="EMBL/GenBank/DDBJ databases">
        <title>Genomic Encyclopedia of Type Strains, Phase IV (KMG-IV): sequencing the most valuable type-strain genomes for metagenomic binning, comparative biology and taxonomic classification.</title>
        <authorList>
            <person name="Goeker M."/>
        </authorList>
    </citation>
    <scope>NUCLEOTIDE SEQUENCE [LARGE SCALE GENOMIC DNA]</scope>
    <source>
        <strain evidence="2 3">DSM 25220</strain>
    </source>
</reference>
<keyword evidence="3" id="KW-1185">Reference proteome</keyword>
<evidence type="ECO:0000313" key="2">
    <source>
        <dbReference type="EMBL" id="MBA2872441.1"/>
    </source>
</evidence>
<comment type="caution">
    <text evidence="2">The sequence shown here is derived from an EMBL/GenBank/DDBJ whole genome shotgun (WGS) entry which is preliminary data.</text>
</comment>
<dbReference type="Proteomes" id="UP000580891">
    <property type="component" value="Unassembled WGS sequence"/>
</dbReference>
<dbReference type="PROSITE" id="PS50113">
    <property type="entry name" value="PAC"/>
    <property type="match status" value="1"/>
</dbReference>
<organism evidence="2 3">
    <name type="scientific">[Anoxybacillus] calidus</name>
    <dbReference type="NCBI Taxonomy" id="575178"/>
    <lineage>
        <taxon>Bacteria</taxon>
        <taxon>Bacillati</taxon>
        <taxon>Bacillota</taxon>
        <taxon>Bacilli</taxon>
        <taxon>Bacillales</taxon>
        <taxon>Anoxybacillaceae</taxon>
        <taxon>Paranoxybacillus</taxon>
    </lineage>
</organism>
<dbReference type="InterPro" id="IPR000700">
    <property type="entry name" value="PAS-assoc_C"/>
</dbReference>
<dbReference type="SUPFAM" id="SSF55785">
    <property type="entry name" value="PYP-like sensor domain (PAS domain)"/>
    <property type="match status" value="1"/>
</dbReference>